<reference evidence="1 2" key="1">
    <citation type="submission" date="2016-04" db="EMBL/GenBank/DDBJ databases">
        <title>Complete genome sequence of natural rubber-degrading, novel Gram-negative bacterium, Rhizobacter gummiphilus strain NS21.</title>
        <authorList>
            <person name="Tabata M."/>
            <person name="Kasai D."/>
            <person name="Fukuda M."/>
        </authorList>
    </citation>
    <scope>NUCLEOTIDE SEQUENCE [LARGE SCALE GENOMIC DNA]</scope>
    <source>
        <strain evidence="1 2">NS21</strain>
    </source>
</reference>
<dbReference type="AlphaFoldDB" id="A0A1W6L9B3"/>
<organism evidence="1 2">
    <name type="scientific">Piscinibacter gummiphilus</name>
    <dbReference type="NCBI Taxonomy" id="946333"/>
    <lineage>
        <taxon>Bacteria</taxon>
        <taxon>Pseudomonadati</taxon>
        <taxon>Pseudomonadota</taxon>
        <taxon>Betaproteobacteria</taxon>
        <taxon>Burkholderiales</taxon>
        <taxon>Sphaerotilaceae</taxon>
        <taxon>Piscinibacter</taxon>
    </lineage>
</organism>
<dbReference type="RefSeq" id="WP_085751046.1">
    <property type="nucleotide sequence ID" value="NZ_BSPR01000007.1"/>
</dbReference>
<dbReference type="STRING" id="946333.A4W93_13155"/>
<dbReference type="Proteomes" id="UP000193427">
    <property type="component" value="Chromosome"/>
</dbReference>
<dbReference type="EMBL" id="CP015118">
    <property type="protein sequence ID" value="ARN20767.1"/>
    <property type="molecule type" value="Genomic_DNA"/>
</dbReference>
<sequence>MALPIAAAVKTLATRVAQSETARTLATEAGKTIATAATDKLTQKVLQRLDGNGPAGRAGTPSASDMPMPPRGNKLSMLSARKAQSPDMGPDVEVDPRAPRA</sequence>
<protein>
    <submittedName>
        <fullName evidence="1">Uncharacterized protein</fullName>
    </submittedName>
</protein>
<gene>
    <name evidence="1" type="ORF">A4W93_13155</name>
</gene>
<evidence type="ECO:0000313" key="1">
    <source>
        <dbReference type="EMBL" id="ARN20767.1"/>
    </source>
</evidence>
<dbReference type="KEGG" id="rgu:A4W93_13155"/>
<keyword evidence="2" id="KW-1185">Reference proteome</keyword>
<name>A0A1W6L9B3_9BURK</name>
<proteinExistence type="predicted"/>
<evidence type="ECO:0000313" key="2">
    <source>
        <dbReference type="Proteomes" id="UP000193427"/>
    </source>
</evidence>
<accession>A0A1W6L9B3</accession>